<sequence length="211" mass="23513">MPIIRWNTKLIYFAHIPKCGGASVEAYLQTVTRGGLGFLDNSYLLRDSDARWGKTSPQHVDGATVGHIFGTGFFDAQFAVCRDPVSRFQSAFRFQRQVERTLPPDLDVDTFIDGLSAGDIQKNGFLDNHFLPQSAFLIPEKPCHIFKIENGLGRAKQFIDDLLFGNALNQPMPHRNRGVDGGQGIEISEGAKRKLYALYAQDYDLLGYAKG</sequence>
<dbReference type="OrthoDB" id="7444642at2"/>
<dbReference type="EMBL" id="FXTO01000005">
    <property type="protein sequence ID" value="SMO53215.1"/>
    <property type="molecule type" value="Genomic_DNA"/>
</dbReference>
<reference evidence="1 2" key="1">
    <citation type="submission" date="2017-05" db="EMBL/GenBank/DDBJ databases">
        <authorList>
            <person name="Varghese N."/>
            <person name="Submissions S."/>
        </authorList>
    </citation>
    <scope>NUCLEOTIDE SEQUENCE [LARGE SCALE GENOMIC DNA]</scope>
    <source>
        <strain evidence="1 2">DSM 29506</strain>
    </source>
</reference>
<dbReference type="SUPFAM" id="SSF52540">
    <property type="entry name" value="P-loop containing nucleoside triphosphate hydrolases"/>
    <property type="match status" value="1"/>
</dbReference>
<organism evidence="1 2">
    <name type="scientific">Thalassovita litoralis</name>
    <dbReference type="NCBI Taxonomy" id="1010611"/>
    <lineage>
        <taxon>Bacteria</taxon>
        <taxon>Pseudomonadati</taxon>
        <taxon>Pseudomonadota</taxon>
        <taxon>Alphaproteobacteria</taxon>
        <taxon>Rhodobacterales</taxon>
        <taxon>Roseobacteraceae</taxon>
        <taxon>Thalassovita</taxon>
    </lineage>
</organism>
<evidence type="ECO:0000313" key="2">
    <source>
        <dbReference type="Proteomes" id="UP000316030"/>
    </source>
</evidence>
<evidence type="ECO:0000313" key="1">
    <source>
        <dbReference type="EMBL" id="SMO53215.1"/>
    </source>
</evidence>
<gene>
    <name evidence="1" type="ORF">SAMN06265173_10541</name>
</gene>
<dbReference type="InterPro" id="IPR027417">
    <property type="entry name" value="P-loop_NTPase"/>
</dbReference>
<dbReference type="Pfam" id="PF03567">
    <property type="entry name" value="Sulfotransfer_2"/>
    <property type="match status" value="1"/>
</dbReference>
<dbReference type="RefSeq" id="WP_142492526.1">
    <property type="nucleotide sequence ID" value="NZ_FXTO01000005.1"/>
</dbReference>
<dbReference type="Gene3D" id="3.40.50.300">
    <property type="entry name" value="P-loop containing nucleotide triphosphate hydrolases"/>
    <property type="match status" value="1"/>
</dbReference>
<keyword evidence="2" id="KW-1185">Reference proteome</keyword>
<accession>A0A521C1K2</accession>
<name>A0A521C1K2_9RHOB</name>
<protein>
    <submittedName>
        <fullName evidence="1">Sulfotransferase family protein</fullName>
    </submittedName>
</protein>
<dbReference type="Proteomes" id="UP000316030">
    <property type="component" value="Unassembled WGS sequence"/>
</dbReference>
<dbReference type="AlphaFoldDB" id="A0A521C1K2"/>
<dbReference type="InterPro" id="IPR005331">
    <property type="entry name" value="Sulfotransferase"/>
</dbReference>
<dbReference type="GO" id="GO:0008146">
    <property type="term" value="F:sulfotransferase activity"/>
    <property type="evidence" value="ECO:0007669"/>
    <property type="project" value="InterPro"/>
</dbReference>
<keyword evidence="1" id="KW-0808">Transferase</keyword>
<dbReference type="GO" id="GO:0016020">
    <property type="term" value="C:membrane"/>
    <property type="evidence" value="ECO:0007669"/>
    <property type="project" value="InterPro"/>
</dbReference>
<proteinExistence type="predicted"/>